<dbReference type="EC" id="2.7.7.65" evidence="1"/>
<sequence>MTVDPFTMLILTMGIAFITACFLAVECRALKDASLGWWSAGFASIALGCSLSPLRESYSVLIGLWFANGLLIAAHLCFLHGAGAFVGRRIDPLWWSVFLPWTAMLAVPDTQIRMDALAAFNAAAVAILALKTAMLFFSLHGNKSERVAHSLGVVFLIHGFWYVGKIGLVFTAGAYTDLTRFQGFAIGVSLLEGVMVAVLLGLLMAASVRRRQEQEIKRLAERDSLTGILNRRAFEKQAHAAITEAAAQQRASTLMLLDFDHFKAINDNHGHGFGDRMLTKFTGLTESLLPPNAIFGRLGGDEFAMLIPGIQEEEARHLGTTLCIRFAELTGTSGEIPGGASVSIGAVTFCGDSDLTGLLAAADARLYEAKRRGRGQIRMGTMGAVSPLHGDDWEQPMLRAAAG</sequence>
<dbReference type="CDD" id="cd01949">
    <property type="entry name" value="GGDEF"/>
    <property type="match status" value="1"/>
</dbReference>
<feature type="transmembrane region" description="Helical" evidence="2">
    <location>
        <begin position="118"/>
        <end position="139"/>
    </location>
</feature>
<dbReference type="OrthoDB" id="9812260at2"/>
<dbReference type="GO" id="GO:0005886">
    <property type="term" value="C:plasma membrane"/>
    <property type="evidence" value="ECO:0007669"/>
    <property type="project" value="TreeGrafter"/>
</dbReference>
<dbReference type="Proteomes" id="UP000011717">
    <property type="component" value="Unassembled WGS sequence"/>
</dbReference>
<dbReference type="SUPFAM" id="SSF55073">
    <property type="entry name" value="Nucleotide cyclase"/>
    <property type="match status" value="1"/>
</dbReference>
<dbReference type="Gene3D" id="3.30.70.270">
    <property type="match status" value="1"/>
</dbReference>
<dbReference type="AlphaFoldDB" id="M2TLZ6"/>
<dbReference type="InterPro" id="IPR043128">
    <property type="entry name" value="Rev_trsase/Diguanyl_cyclase"/>
</dbReference>
<keyword evidence="2" id="KW-1133">Transmembrane helix</keyword>
<feature type="transmembrane region" description="Helical" evidence="2">
    <location>
        <begin position="93"/>
        <end position="112"/>
    </location>
</feature>
<dbReference type="PANTHER" id="PTHR45138:SF24">
    <property type="entry name" value="DIGUANYLATE CYCLASE DGCC-RELATED"/>
    <property type="match status" value="1"/>
</dbReference>
<name>M2TLZ6_9SPHN</name>
<dbReference type="InterPro" id="IPR029787">
    <property type="entry name" value="Nucleotide_cyclase"/>
</dbReference>
<keyword evidence="2" id="KW-0472">Membrane</keyword>
<accession>M2TLZ6</accession>
<dbReference type="NCBIfam" id="TIGR00254">
    <property type="entry name" value="GGDEF"/>
    <property type="match status" value="1"/>
</dbReference>
<feature type="transmembrane region" description="Helical" evidence="2">
    <location>
        <begin position="60"/>
        <end position="86"/>
    </location>
</feature>
<keyword evidence="5" id="KW-1185">Reference proteome</keyword>
<dbReference type="InterPro" id="IPR000160">
    <property type="entry name" value="GGDEF_dom"/>
</dbReference>
<keyword evidence="2" id="KW-0812">Transmembrane</keyword>
<dbReference type="GO" id="GO:0043709">
    <property type="term" value="P:cell adhesion involved in single-species biofilm formation"/>
    <property type="evidence" value="ECO:0007669"/>
    <property type="project" value="TreeGrafter"/>
</dbReference>
<dbReference type="GO" id="GO:1902201">
    <property type="term" value="P:negative regulation of bacterial-type flagellum-dependent cell motility"/>
    <property type="evidence" value="ECO:0007669"/>
    <property type="project" value="TreeGrafter"/>
</dbReference>
<evidence type="ECO:0000259" key="3">
    <source>
        <dbReference type="PROSITE" id="PS50887"/>
    </source>
</evidence>
<feature type="transmembrane region" description="Helical" evidence="2">
    <location>
        <begin position="37"/>
        <end position="54"/>
    </location>
</feature>
<evidence type="ECO:0000256" key="1">
    <source>
        <dbReference type="ARBA" id="ARBA00012528"/>
    </source>
</evidence>
<dbReference type="GO" id="GO:0052621">
    <property type="term" value="F:diguanylate cyclase activity"/>
    <property type="evidence" value="ECO:0007669"/>
    <property type="project" value="UniProtKB-EC"/>
</dbReference>
<feature type="transmembrane region" description="Helical" evidence="2">
    <location>
        <begin position="181"/>
        <end position="208"/>
    </location>
</feature>
<dbReference type="Pfam" id="PF00990">
    <property type="entry name" value="GGDEF"/>
    <property type="match status" value="1"/>
</dbReference>
<protein>
    <recommendedName>
        <fullName evidence="1">diguanylate cyclase</fullName>
        <ecNumber evidence="1">2.7.7.65</ecNumber>
    </recommendedName>
</protein>
<evidence type="ECO:0000313" key="5">
    <source>
        <dbReference type="Proteomes" id="UP000011717"/>
    </source>
</evidence>
<organism evidence="4 5">
    <name type="scientific">Pacificimonas flava</name>
    <dbReference type="NCBI Taxonomy" id="1234595"/>
    <lineage>
        <taxon>Bacteria</taxon>
        <taxon>Pseudomonadati</taxon>
        <taxon>Pseudomonadota</taxon>
        <taxon>Alphaproteobacteria</taxon>
        <taxon>Sphingomonadales</taxon>
        <taxon>Sphingosinicellaceae</taxon>
        <taxon>Pacificimonas</taxon>
    </lineage>
</organism>
<feature type="transmembrane region" description="Helical" evidence="2">
    <location>
        <begin position="6"/>
        <end position="25"/>
    </location>
</feature>
<dbReference type="EMBL" id="AMRV01000005">
    <property type="protein sequence ID" value="EMD82756.1"/>
    <property type="molecule type" value="Genomic_DNA"/>
</dbReference>
<proteinExistence type="predicted"/>
<dbReference type="PROSITE" id="PS50887">
    <property type="entry name" value="GGDEF"/>
    <property type="match status" value="1"/>
</dbReference>
<dbReference type="InterPro" id="IPR050469">
    <property type="entry name" value="Diguanylate_Cyclase"/>
</dbReference>
<dbReference type="SMART" id="SM00267">
    <property type="entry name" value="GGDEF"/>
    <property type="match status" value="1"/>
</dbReference>
<dbReference type="PATRIC" id="fig|1234595.3.peg.1799"/>
<feature type="domain" description="GGDEF" evidence="3">
    <location>
        <begin position="250"/>
        <end position="382"/>
    </location>
</feature>
<dbReference type="PANTHER" id="PTHR45138">
    <property type="entry name" value="REGULATORY COMPONENTS OF SENSORY TRANSDUCTION SYSTEM"/>
    <property type="match status" value="1"/>
</dbReference>
<dbReference type="RefSeq" id="WP_008602025.1">
    <property type="nucleotide sequence ID" value="NZ_AMRV01000005.1"/>
</dbReference>
<feature type="transmembrane region" description="Helical" evidence="2">
    <location>
        <begin position="151"/>
        <end position="175"/>
    </location>
</feature>
<evidence type="ECO:0000313" key="4">
    <source>
        <dbReference type="EMBL" id="EMD82756.1"/>
    </source>
</evidence>
<comment type="caution">
    <text evidence="4">The sequence shown here is derived from an EMBL/GenBank/DDBJ whole genome shotgun (WGS) entry which is preliminary data.</text>
</comment>
<gene>
    <name evidence="4" type="ORF">C725_1796</name>
</gene>
<reference evidence="4 5" key="1">
    <citation type="journal article" date="2013" name="Genome Announc.">
        <title>Draft Genome Sequence of Strain JLT2015T, Belonging to the Family Sphingomonadaceae of the Alphaproteobacteria.</title>
        <authorList>
            <person name="Tang K."/>
            <person name="Liu K."/>
            <person name="Li S."/>
            <person name="Jiao N."/>
        </authorList>
    </citation>
    <scope>NUCLEOTIDE SEQUENCE [LARGE SCALE GENOMIC DNA]</scope>
    <source>
        <strain evidence="4 5">JLT2015</strain>
    </source>
</reference>
<evidence type="ECO:0000256" key="2">
    <source>
        <dbReference type="SAM" id="Phobius"/>
    </source>
</evidence>